<accession>A0A516NIJ2</accession>
<evidence type="ECO:0000313" key="4">
    <source>
        <dbReference type="Proteomes" id="UP000317039"/>
    </source>
</evidence>
<feature type="signal peptide" evidence="2">
    <location>
        <begin position="1"/>
        <end position="29"/>
    </location>
</feature>
<dbReference type="KEGG" id="nod:FOH10_07985"/>
<feature type="chain" id="PRO_5022181215" evidence="2">
    <location>
        <begin position="30"/>
        <end position="196"/>
    </location>
</feature>
<organism evidence="3 4">
    <name type="scientific">Nocardia otitidiscaviarum</name>
    <dbReference type="NCBI Taxonomy" id="1823"/>
    <lineage>
        <taxon>Bacteria</taxon>
        <taxon>Bacillati</taxon>
        <taxon>Actinomycetota</taxon>
        <taxon>Actinomycetes</taxon>
        <taxon>Mycobacteriales</taxon>
        <taxon>Nocardiaceae</taxon>
        <taxon>Nocardia</taxon>
    </lineage>
</organism>
<evidence type="ECO:0000256" key="1">
    <source>
        <dbReference type="SAM" id="MobiDB-lite"/>
    </source>
</evidence>
<reference evidence="3 4" key="1">
    <citation type="submission" date="2019-07" db="EMBL/GenBank/DDBJ databases">
        <title>Complete Genome Sequence and Methylome Analysis of Nocardia otitidis-caviarum NEB252.</title>
        <authorList>
            <person name="Fomenkov A."/>
            <person name="Anton B.P."/>
            <person name="Vincze T."/>
            <person name="Roberts R.J."/>
        </authorList>
    </citation>
    <scope>NUCLEOTIDE SEQUENCE [LARGE SCALE GENOMIC DNA]</scope>
    <source>
        <strain evidence="3 4">NEB252</strain>
    </source>
</reference>
<keyword evidence="2" id="KW-0732">Signal</keyword>
<name>A0A516NIJ2_9NOCA</name>
<evidence type="ECO:0000313" key="3">
    <source>
        <dbReference type="EMBL" id="QDP78689.1"/>
    </source>
</evidence>
<dbReference type="Pfam" id="PF12079">
    <property type="entry name" value="DUF3558"/>
    <property type="match status" value="1"/>
</dbReference>
<gene>
    <name evidence="3" type="ORF">FOH10_07985</name>
</gene>
<evidence type="ECO:0000256" key="2">
    <source>
        <dbReference type="SAM" id="SignalP"/>
    </source>
</evidence>
<protein>
    <submittedName>
        <fullName evidence="3">DUF3558 domain-containing protein</fullName>
    </submittedName>
</protein>
<feature type="region of interest" description="Disordered" evidence="1">
    <location>
        <begin position="33"/>
        <end position="56"/>
    </location>
</feature>
<dbReference type="EMBL" id="CP041695">
    <property type="protein sequence ID" value="QDP78689.1"/>
    <property type="molecule type" value="Genomic_DNA"/>
</dbReference>
<proteinExistence type="predicted"/>
<dbReference type="AlphaFoldDB" id="A0A516NIJ2"/>
<sequence>MTMPGNMRGGVRAAMAAAILAAVLATGCAVEGHPEPANPTPSIPGPEKKPRPSPPWTAAELVHHQCVVLGREDLARFGFGSPEQPGEFDAFCRWRTLGTAPAPVDMYFVPEPWYSYPKLEQAHRGHEHFRTLRVEGRSAFLVDERNYGGYRNCRIWVAVPSGGTIHLEYAPREAAVAWDVCGAALEIATLIARRVR</sequence>
<dbReference type="Proteomes" id="UP000317039">
    <property type="component" value="Chromosome"/>
</dbReference>
<dbReference type="InterPro" id="IPR024520">
    <property type="entry name" value="DUF3558"/>
</dbReference>